<reference evidence="1 2" key="1">
    <citation type="journal article" date="2022" name="New Phytol.">
        <title>Ecological generalism drives hyperdiversity of secondary metabolite gene clusters in xylarialean endophytes.</title>
        <authorList>
            <person name="Franco M.E.E."/>
            <person name="Wisecaver J.H."/>
            <person name="Arnold A.E."/>
            <person name="Ju Y.M."/>
            <person name="Slot J.C."/>
            <person name="Ahrendt S."/>
            <person name="Moore L.P."/>
            <person name="Eastman K.E."/>
            <person name="Scott K."/>
            <person name="Konkel Z."/>
            <person name="Mondo S.J."/>
            <person name="Kuo A."/>
            <person name="Hayes R.D."/>
            <person name="Haridas S."/>
            <person name="Andreopoulos B."/>
            <person name="Riley R."/>
            <person name="LaButti K."/>
            <person name="Pangilinan J."/>
            <person name="Lipzen A."/>
            <person name="Amirebrahimi M."/>
            <person name="Yan J."/>
            <person name="Adam C."/>
            <person name="Keymanesh K."/>
            <person name="Ng V."/>
            <person name="Louie K."/>
            <person name="Northen T."/>
            <person name="Drula E."/>
            <person name="Henrissat B."/>
            <person name="Hsieh H.M."/>
            <person name="Youens-Clark K."/>
            <person name="Lutzoni F."/>
            <person name="Miadlikowska J."/>
            <person name="Eastwood D.C."/>
            <person name="Hamelin R.C."/>
            <person name="Grigoriev I.V."/>
            <person name="U'Ren J.M."/>
        </authorList>
    </citation>
    <scope>NUCLEOTIDE SEQUENCE [LARGE SCALE GENOMIC DNA]</scope>
    <source>
        <strain evidence="1 2">ER1909</strain>
    </source>
</reference>
<sequence>MPEKEHEKHTQFHEANNTADNEKREVPNGKPDVKPEMKRATRHSSSVAKPVFYGFTNTDFADDDDDFVVDFDDEEEDESFKYRFRKPYIRKKRNGIPVPQKPAEHQPAVHQPAVHQPAERQPAEQEREKELEKRIQIHLAKRQKLEKEHEKEIQIYKAKRMAETKKQEVPKEKLDITPEVKPEMKRATRHSSSAAKPVFYGYINADFSDDDDIAVDFDDEEEDKSFQIS</sequence>
<gene>
    <name evidence="1" type="ORF">F4821DRAFT_258278</name>
</gene>
<comment type="caution">
    <text evidence="1">The sequence shown here is derived from an EMBL/GenBank/DDBJ whole genome shotgun (WGS) entry which is preliminary data.</text>
</comment>
<accession>A0ACC0D6D9</accession>
<protein>
    <submittedName>
        <fullName evidence="1">Uncharacterized protein</fullName>
    </submittedName>
</protein>
<dbReference type="EMBL" id="MU394303">
    <property type="protein sequence ID" value="KAI6088107.1"/>
    <property type="molecule type" value="Genomic_DNA"/>
</dbReference>
<evidence type="ECO:0000313" key="2">
    <source>
        <dbReference type="Proteomes" id="UP001497680"/>
    </source>
</evidence>
<name>A0ACC0D6D9_9PEZI</name>
<proteinExistence type="predicted"/>
<organism evidence="1 2">
    <name type="scientific">Hypoxylon rubiginosum</name>
    <dbReference type="NCBI Taxonomy" id="110542"/>
    <lineage>
        <taxon>Eukaryota</taxon>
        <taxon>Fungi</taxon>
        <taxon>Dikarya</taxon>
        <taxon>Ascomycota</taxon>
        <taxon>Pezizomycotina</taxon>
        <taxon>Sordariomycetes</taxon>
        <taxon>Xylariomycetidae</taxon>
        <taxon>Xylariales</taxon>
        <taxon>Hypoxylaceae</taxon>
        <taxon>Hypoxylon</taxon>
    </lineage>
</organism>
<dbReference type="Proteomes" id="UP001497680">
    <property type="component" value="Unassembled WGS sequence"/>
</dbReference>
<evidence type="ECO:0000313" key="1">
    <source>
        <dbReference type="EMBL" id="KAI6088107.1"/>
    </source>
</evidence>
<keyword evidence="2" id="KW-1185">Reference proteome</keyword>